<dbReference type="PATRIC" id="fig|421052.3.peg.1931"/>
<dbReference type="GO" id="GO:0016020">
    <property type="term" value="C:membrane"/>
    <property type="evidence" value="ECO:0007669"/>
    <property type="project" value="UniProtKB-SubCell"/>
</dbReference>
<dbReference type="RefSeq" id="WP_016656387.1">
    <property type="nucleotide sequence ID" value="NZ_KE340353.1"/>
</dbReference>
<dbReference type="InterPro" id="IPR002645">
    <property type="entry name" value="STAS_dom"/>
</dbReference>
<organism evidence="7 8">
    <name type="scientific">Acinetobacter rudis CIP 110305</name>
    <dbReference type="NCBI Taxonomy" id="421052"/>
    <lineage>
        <taxon>Bacteria</taxon>
        <taxon>Pseudomonadati</taxon>
        <taxon>Pseudomonadota</taxon>
        <taxon>Gammaproteobacteria</taxon>
        <taxon>Moraxellales</taxon>
        <taxon>Moraxellaceae</taxon>
        <taxon>Acinetobacter</taxon>
    </lineage>
</organism>
<evidence type="ECO:0000256" key="1">
    <source>
        <dbReference type="ARBA" id="ARBA00004141"/>
    </source>
</evidence>
<proteinExistence type="predicted"/>
<feature type="transmembrane region" description="Helical" evidence="5">
    <location>
        <begin position="30"/>
        <end position="50"/>
    </location>
</feature>
<feature type="transmembrane region" description="Helical" evidence="5">
    <location>
        <begin position="183"/>
        <end position="205"/>
    </location>
</feature>
<feature type="transmembrane region" description="Helical" evidence="5">
    <location>
        <begin position="274"/>
        <end position="298"/>
    </location>
</feature>
<evidence type="ECO:0000313" key="8">
    <source>
        <dbReference type="Proteomes" id="UP000014568"/>
    </source>
</evidence>
<feature type="transmembrane region" description="Helical" evidence="5">
    <location>
        <begin position="366"/>
        <end position="384"/>
    </location>
</feature>
<evidence type="ECO:0000256" key="2">
    <source>
        <dbReference type="ARBA" id="ARBA00022692"/>
    </source>
</evidence>
<dbReference type="Proteomes" id="UP000014568">
    <property type="component" value="Unassembled WGS sequence"/>
</dbReference>
<dbReference type="InterPro" id="IPR011547">
    <property type="entry name" value="SLC26A/SulP_dom"/>
</dbReference>
<keyword evidence="3 5" id="KW-1133">Transmembrane helix</keyword>
<feature type="transmembrane region" description="Helical" evidence="5">
    <location>
        <begin position="142"/>
        <end position="163"/>
    </location>
</feature>
<keyword evidence="8" id="KW-1185">Reference proteome</keyword>
<dbReference type="HOGENOM" id="CLU_003182_13_2_6"/>
<feature type="transmembrane region" description="Helical" evidence="5">
    <location>
        <begin position="404"/>
        <end position="435"/>
    </location>
</feature>
<feature type="domain" description="STAS" evidence="6">
    <location>
        <begin position="468"/>
        <end position="571"/>
    </location>
</feature>
<keyword evidence="2 5" id="KW-0812">Transmembrane</keyword>
<dbReference type="SUPFAM" id="SSF52091">
    <property type="entry name" value="SpoIIaa-like"/>
    <property type="match status" value="1"/>
</dbReference>
<evidence type="ECO:0000256" key="4">
    <source>
        <dbReference type="ARBA" id="ARBA00023136"/>
    </source>
</evidence>
<comment type="subcellular location">
    <subcellularLocation>
        <location evidence="1">Membrane</location>
        <topology evidence="1">Multi-pass membrane protein</topology>
    </subcellularLocation>
</comment>
<dbReference type="eggNOG" id="COG0659">
    <property type="taxonomic scope" value="Bacteria"/>
</dbReference>
<protein>
    <recommendedName>
        <fullName evidence="6">STAS domain-containing protein</fullName>
    </recommendedName>
</protein>
<gene>
    <name evidence="7" type="ORF">F945_01980</name>
</gene>
<dbReference type="EMBL" id="ATGI01000023">
    <property type="protein sequence ID" value="EPF73821.1"/>
    <property type="molecule type" value="Genomic_DNA"/>
</dbReference>
<dbReference type="Gene3D" id="3.30.750.24">
    <property type="entry name" value="STAS domain"/>
    <property type="match status" value="1"/>
</dbReference>
<evidence type="ECO:0000256" key="5">
    <source>
        <dbReference type="SAM" id="Phobius"/>
    </source>
</evidence>
<evidence type="ECO:0000313" key="7">
    <source>
        <dbReference type="EMBL" id="EPF73821.1"/>
    </source>
</evidence>
<dbReference type="InterPro" id="IPR001902">
    <property type="entry name" value="SLC26A/SulP_fam"/>
</dbReference>
<dbReference type="Pfam" id="PF01740">
    <property type="entry name" value="STAS"/>
    <property type="match status" value="1"/>
</dbReference>
<feature type="transmembrane region" description="Helical" evidence="5">
    <location>
        <begin position="226"/>
        <end position="254"/>
    </location>
</feature>
<keyword evidence="4 5" id="KW-0472">Membrane</keyword>
<dbReference type="NCBIfam" id="TIGR00815">
    <property type="entry name" value="sulP"/>
    <property type="match status" value="1"/>
</dbReference>
<dbReference type="GO" id="GO:0055085">
    <property type="term" value="P:transmembrane transport"/>
    <property type="evidence" value="ECO:0007669"/>
    <property type="project" value="InterPro"/>
</dbReference>
<evidence type="ECO:0000256" key="3">
    <source>
        <dbReference type="ARBA" id="ARBA00022989"/>
    </source>
</evidence>
<dbReference type="InterPro" id="IPR036513">
    <property type="entry name" value="STAS_dom_sf"/>
</dbReference>
<dbReference type="Pfam" id="PF00916">
    <property type="entry name" value="Sulfate_transp"/>
    <property type="match status" value="1"/>
</dbReference>
<dbReference type="OrthoDB" id="9769739at2"/>
<feature type="transmembrane region" description="Helical" evidence="5">
    <location>
        <begin position="104"/>
        <end position="130"/>
    </location>
</feature>
<dbReference type="STRING" id="632955.GCA_000829675_00445"/>
<dbReference type="PANTHER" id="PTHR11814">
    <property type="entry name" value="SULFATE TRANSPORTER"/>
    <property type="match status" value="1"/>
</dbReference>
<reference evidence="7 8" key="1">
    <citation type="submission" date="2013-06" db="EMBL/GenBank/DDBJ databases">
        <title>The Genome Sequence of Acinetobacter rudis CIP 110305.</title>
        <authorList>
            <consortium name="The Broad Institute Genome Sequencing Platform"/>
            <consortium name="The Broad Institute Genome Sequencing Center for Infectious Disease"/>
            <person name="Cerqueira G."/>
            <person name="Feldgarden M."/>
            <person name="Courvalin P."/>
            <person name="Perichon B."/>
            <person name="Grillot-Courvalin C."/>
            <person name="Clermont D."/>
            <person name="Rocha E."/>
            <person name="Yoon E.-J."/>
            <person name="Nemec A."/>
            <person name="Young S.K."/>
            <person name="Zeng Q."/>
            <person name="Gargeya S."/>
            <person name="Fitzgerald M."/>
            <person name="Abouelleil A."/>
            <person name="Alvarado L."/>
            <person name="Berlin A.M."/>
            <person name="Chapman S.B."/>
            <person name="Dewar J."/>
            <person name="Goldberg J."/>
            <person name="Griggs A."/>
            <person name="Gujja S."/>
            <person name="Hansen M."/>
            <person name="Howarth C."/>
            <person name="Imamovic A."/>
            <person name="Larimer J."/>
            <person name="McCowan C."/>
            <person name="Murphy C."/>
            <person name="Pearson M."/>
            <person name="Priest M."/>
            <person name="Roberts A."/>
            <person name="Saif S."/>
            <person name="Shea T."/>
            <person name="Sykes S."/>
            <person name="Wortman J."/>
            <person name="Nusbaum C."/>
            <person name="Birren B."/>
        </authorList>
    </citation>
    <scope>NUCLEOTIDE SEQUENCE [LARGE SCALE GENOMIC DNA]</scope>
    <source>
        <strain evidence="7 8">CIP 110305</strain>
    </source>
</reference>
<evidence type="ECO:0000259" key="6">
    <source>
        <dbReference type="PROSITE" id="PS50801"/>
    </source>
</evidence>
<dbReference type="PROSITE" id="PS50801">
    <property type="entry name" value="STAS"/>
    <property type="match status" value="1"/>
</dbReference>
<accession>S3P4S4</accession>
<name>S3P4S4_9GAMM</name>
<comment type="caution">
    <text evidence="7">The sequence shown here is derived from an EMBL/GenBank/DDBJ whole genome shotgun (WGS) entry which is preliminary data.</text>
</comment>
<dbReference type="CDD" id="cd07042">
    <property type="entry name" value="STAS_SulP_like_sulfate_transporter"/>
    <property type="match status" value="1"/>
</dbReference>
<sequence length="586" mass="64637">MTTPKLNLLTYLPAWSWLKHYNKQSFKSDLLSAFIVIAMLVPQGMAYAIVAGLPPITGLYASVLPMMIYALIGGSPTLSIGPVALISMMTFATLNPLFELGSSAYIEAACLLAILVGLISLLLGIFKFGFLIRLISHPVIKSFIIASAVLIALSQVKLLLHIPLKIDNLPNFFYSFWQYKEQIHWPSLIFGICAILFLLFVPKLLQSSLISRRFNSNWINLFIKTTPLWLIIVAIFAIQKLGLIDLGIATVGAIPSGFPPLGLPIWNLDLVVQLLPGAAMIAMVSFVESISIAQATALQNRRELNSNQELIALGLANISAGVSASFPVTGSLSRTVVNADAGAKSPISGFLSSVFIVLVSLYFTGLFYYLPLVVLAATIMVSIWKLVDFKPFIETWHYSKADGIAMWITFFAVLFIDISAGLIIGVVTTFILLLWRISRPHIAVIGQIEGTEHFRNIHRHDAITLAKIISIRIDESLSFLNINSLKEFIIQEVSNNSSLQHVILNCSSVSSIDLSAVETLEDINIDLGKLGIQLHLSEVKGPVMDKLQHAVLLQQLRGKVFLTHYQAVAYLKQQMQQQELSKSHHY</sequence>
<dbReference type="AlphaFoldDB" id="S3P4S4"/>